<keyword evidence="3" id="KW-0804">Transcription</keyword>
<dbReference type="EMBL" id="CR378679">
    <property type="protein sequence ID" value="CAG23389.1"/>
    <property type="molecule type" value="Genomic_DNA"/>
</dbReference>
<dbReference type="PANTHER" id="PTHR30055:SF234">
    <property type="entry name" value="HTH-TYPE TRANSCRIPTIONAL REGULATOR BETI"/>
    <property type="match status" value="1"/>
</dbReference>
<reference evidence="7" key="1">
    <citation type="journal article" date="2005" name="Science">
        <title>Life at depth: Photobacterium profundum genome sequence and expression analysis.</title>
        <authorList>
            <person name="Vezzi A."/>
            <person name="Campanaro S."/>
            <person name="D'Angelo M."/>
            <person name="Simonato F."/>
            <person name="Vitulo N."/>
            <person name="Lauro F.M."/>
            <person name="Cestaro A."/>
            <person name="Malacrida G."/>
            <person name="Simionati B."/>
            <person name="Cannata N."/>
            <person name="Romualdi C."/>
            <person name="Bartlett D.H."/>
            <person name="Valle G."/>
        </authorList>
    </citation>
    <scope>NUCLEOTIDE SEQUENCE [LARGE SCALE GENOMIC DNA]</scope>
    <source>
        <strain evidence="7">ATCC BAA-1253 / SS9</strain>
    </source>
</reference>
<dbReference type="eggNOG" id="COG1309">
    <property type="taxonomic scope" value="Bacteria"/>
</dbReference>
<gene>
    <name evidence="6" type="ordered locus">PBPRB1526</name>
</gene>
<dbReference type="InterPro" id="IPR050109">
    <property type="entry name" value="HTH-type_TetR-like_transc_reg"/>
</dbReference>
<evidence type="ECO:0000256" key="1">
    <source>
        <dbReference type="ARBA" id="ARBA00023015"/>
    </source>
</evidence>
<evidence type="ECO:0000256" key="3">
    <source>
        <dbReference type="ARBA" id="ARBA00023163"/>
    </source>
</evidence>
<dbReference type="Proteomes" id="UP000000593">
    <property type="component" value="Chromosome 2"/>
</dbReference>
<accession>Q6LH41</accession>
<dbReference type="Gene3D" id="1.10.357.10">
    <property type="entry name" value="Tetracycline Repressor, domain 2"/>
    <property type="match status" value="1"/>
</dbReference>
<dbReference type="Pfam" id="PF00440">
    <property type="entry name" value="TetR_N"/>
    <property type="match status" value="1"/>
</dbReference>
<dbReference type="PRINTS" id="PR00455">
    <property type="entry name" value="HTHTETR"/>
</dbReference>
<dbReference type="STRING" id="298386.PBPRB1526"/>
<evidence type="ECO:0000256" key="4">
    <source>
        <dbReference type="PROSITE-ProRule" id="PRU00335"/>
    </source>
</evidence>
<evidence type="ECO:0000259" key="5">
    <source>
        <dbReference type="PROSITE" id="PS50977"/>
    </source>
</evidence>
<feature type="domain" description="HTH tetR-type" evidence="5">
    <location>
        <begin position="25"/>
        <end position="85"/>
    </location>
</feature>
<evidence type="ECO:0000313" key="6">
    <source>
        <dbReference type="EMBL" id="CAG23389.1"/>
    </source>
</evidence>
<dbReference type="SUPFAM" id="SSF46689">
    <property type="entry name" value="Homeodomain-like"/>
    <property type="match status" value="1"/>
</dbReference>
<dbReference type="HOGENOM" id="CLU_075824_0_0_6"/>
<dbReference type="InterPro" id="IPR009057">
    <property type="entry name" value="Homeodomain-like_sf"/>
</dbReference>
<protein>
    <submittedName>
        <fullName evidence="6">Hypothetical transcriptional regulator</fullName>
    </submittedName>
</protein>
<dbReference type="KEGG" id="ppr:PBPRB1526"/>
<proteinExistence type="predicted"/>
<dbReference type="GO" id="GO:0000976">
    <property type="term" value="F:transcription cis-regulatory region binding"/>
    <property type="evidence" value="ECO:0007669"/>
    <property type="project" value="TreeGrafter"/>
</dbReference>
<dbReference type="PROSITE" id="PS50977">
    <property type="entry name" value="HTH_TETR_2"/>
    <property type="match status" value="1"/>
</dbReference>
<dbReference type="GO" id="GO:0003700">
    <property type="term" value="F:DNA-binding transcription factor activity"/>
    <property type="evidence" value="ECO:0007669"/>
    <property type="project" value="TreeGrafter"/>
</dbReference>
<organism evidence="6 7">
    <name type="scientific">Photobacterium profundum (strain SS9)</name>
    <dbReference type="NCBI Taxonomy" id="298386"/>
    <lineage>
        <taxon>Bacteria</taxon>
        <taxon>Pseudomonadati</taxon>
        <taxon>Pseudomonadota</taxon>
        <taxon>Gammaproteobacteria</taxon>
        <taxon>Vibrionales</taxon>
        <taxon>Vibrionaceae</taxon>
        <taxon>Photobacterium</taxon>
    </lineage>
</organism>
<dbReference type="InterPro" id="IPR001647">
    <property type="entry name" value="HTH_TetR"/>
</dbReference>
<keyword evidence="2 4" id="KW-0238">DNA-binding</keyword>
<keyword evidence="7" id="KW-1185">Reference proteome</keyword>
<feature type="DNA-binding region" description="H-T-H motif" evidence="4">
    <location>
        <begin position="48"/>
        <end position="67"/>
    </location>
</feature>
<keyword evidence="1" id="KW-0805">Transcription regulation</keyword>
<evidence type="ECO:0000256" key="2">
    <source>
        <dbReference type="ARBA" id="ARBA00023125"/>
    </source>
</evidence>
<sequence>MRLFNYTDCILMVNRVKTRKQRELAQRHQLILEQSIELIHAEGISSVRMERLAQLTEYSKGTIYQHFTGREDLLLSVSNTSLDKQLTAIGAIESLSLSLREKLIAIIFAYQIMNGQQRSQLELLKFVQSEECQSKASAATLSEHHSLYSKLVGSVYDVIHQAINTQKLQLKNNITADDIFGSVWAFAFGATFLNALSANKTQSLCPKVTEVGLIKLISTSFDALAWEPLSHQYDENALYEKVLILCKSIG</sequence>
<dbReference type="PANTHER" id="PTHR30055">
    <property type="entry name" value="HTH-TYPE TRANSCRIPTIONAL REGULATOR RUTR"/>
    <property type="match status" value="1"/>
</dbReference>
<name>Q6LH41_PHOPR</name>
<dbReference type="AlphaFoldDB" id="Q6LH41"/>
<evidence type="ECO:0000313" key="7">
    <source>
        <dbReference type="Proteomes" id="UP000000593"/>
    </source>
</evidence>